<reference evidence="2 3" key="1">
    <citation type="submission" date="2018-11" db="EMBL/GenBank/DDBJ databases">
        <authorList>
            <consortium name="Pathogen Informatics"/>
        </authorList>
    </citation>
    <scope>NUCLEOTIDE SEQUENCE [LARGE SCALE GENOMIC DNA]</scope>
</reference>
<name>A0A3P7IMR3_STRVU</name>
<evidence type="ECO:0000313" key="3">
    <source>
        <dbReference type="Proteomes" id="UP000270094"/>
    </source>
</evidence>
<dbReference type="AlphaFoldDB" id="A0A3P7IMR3"/>
<keyword evidence="3" id="KW-1185">Reference proteome</keyword>
<feature type="region of interest" description="Disordered" evidence="1">
    <location>
        <begin position="96"/>
        <end position="118"/>
    </location>
</feature>
<dbReference type="EMBL" id="UYYB01003931">
    <property type="protein sequence ID" value="VDM66864.1"/>
    <property type="molecule type" value="Genomic_DNA"/>
</dbReference>
<organism evidence="2 3">
    <name type="scientific">Strongylus vulgaris</name>
    <name type="common">Blood worm</name>
    <dbReference type="NCBI Taxonomy" id="40348"/>
    <lineage>
        <taxon>Eukaryota</taxon>
        <taxon>Metazoa</taxon>
        <taxon>Ecdysozoa</taxon>
        <taxon>Nematoda</taxon>
        <taxon>Chromadorea</taxon>
        <taxon>Rhabditida</taxon>
        <taxon>Rhabditina</taxon>
        <taxon>Rhabditomorpha</taxon>
        <taxon>Strongyloidea</taxon>
        <taxon>Strongylidae</taxon>
        <taxon>Strongylus</taxon>
    </lineage>
</organism>
<accession>A0A3P7IMR3</accession>
<evidence type="ECO:0000313" key="2">
    <source>
        <dbReference type="EMBL" id="VDM66864.1"/>
    </source>
</evidence>
<sequence>MFLKWIGEHVSRHRAARLQYGKFIKQSYKDYCGADADCAILAGMLAPICHKGGQLYEEVHLIEIKGHTQRTQLLLTMTTTLRRVLPDIRNFFNRDVESEAEDTTETEKTTSDSEEDDQLEQRAVLPEGQVGVGQAEQEVDYHERFFHLAIFGHEPIFEDTVVLGRCINHSAVHPNLDGEVVTRRNAHMKTMLLFRATFDIKVNRRLNVTLEQRN</sequence>
<dbReference type="Proteomes" id="UP000270094">
    <property type="component" value="Unassembled WGS sequence"/>
</dbReference>
<protein>
    <submittedName>
        <fullName evidence="2">Uncharacterized protein</fullName>
    </submittedName>
</protein>
<evidence type="ECO:0000256" key="1">
    <source>
        <dbReference type="SAM" id="MobiDB-lite"/>
    </source>
</evidence>
<gene>
    <name evidence="2" type="ORF">SVUK_LOCUS1862</name>
</gene>
<proteinExistence type="predicted"/>